<keyword evidence="2" id="KW-1185">Reference proteome</keyword>
<protein>
    <submittedName>
        <fullName evidence="1">Uncharacterized protein</fullName>
    </submittedName>
</protein>
<name>A0ACC2KNQ3_PERAE</name>
<accession>A0ACC2KNQ3</accession>
<organism evidence="1 2">
    <name type="scientific">Persea americana</name>
    <name type="common">Avocado</name>
    <dbReference type="NCBI Taxonomy" id="3435"/>
    <lineage>
        <taxon>Eukaryota</taxon>
        <taxon>Viridiplantae</taxon>
        <taxon>Streptophyta</taxon>
        <taxon>Embryophyta</taxon>
        <taxon>Tracheophyta</taxon>
        <taxon>Spermatophyta</taxon>
        <taxon>Magnoliopsida</taxon>
        <taxon>Magnoliidae</taxon>
        <taxon>Laurales</taxon>
        <taxon>Lauraceae</taxon>
        <taxon>Persea</taxon>
    </lineage>
</organism>
<evidence type="ECO:0000313" key="1">
    <source>
        <dbReference type="EMBL" id="KAJ8622610.1"/>
    </source>
</evidence>
<gene>
    <name evidence="1" type="ORF">MRB53_031139</name>
</gene>
<proteinExistence type="predicted"/>
<evidence type="ECO:0000313" key="2">
    <source>
        <dbReference type="Proteomes" id="UP001234297"/>
    </source>
</evidence>
<sequence>MILWVSIIAKHEIQHLGLERNGRSDSTHVAELHRYKTSEEDPRPHHQIISIPEQLPLYKDDRRMQYEWRDGLCKSSIQADRFTFPFVLNACAGLLYLKLGKQIHGLVWKCGLDSNSVVENSLMDMYTKCGDLDMARHLFDGMIERDAVAWNTLISAHARLGQMKQARGVFESMPDKTIVSYTALISGYTQIGCYSDALEVFHQMQIAGLEPDEISVVSVLPACAHLGALELGKWIHVYADKNELLSRVCICNALIEMYAKCGCVDGARRLFDWMHKRDVISWSTMIAGLANHGRAREAIGLFEEMESAAGVKPSSVTFLGLLSACAHAGFLNEGLKYFNSMVKDYCINPSVEHYGCVVDLLGRLGCLYQAVDFIHKMPIAPDATIWGSLLSACRSHGNVEIAVIAMEHLLELEPDDAGNYVLLSNVYAAAGRWDAVSKMRKLMRSKRMKKTPGCSLIEVNSVVQEFVAGDDPDLLSDECLCPHSFVSWIEGVWKPLIS</sequence>
<dbReference type="Proteomes" id="UP001234297">
    <property type="component" value="Chromosome 10"/>
</dbReference>
<dbReference type="EMBL" id="CM056818">
    <property type="protein sequence ID" value="KAJ8622610.1"/>
    <property type="molecule type" value="Genomic_DNA"/>
</dbReference>
<comment type="caution">
    <text evidence="1">The sequence shown here is derived from an EMBL/GenBank/DDBJ whole genome shotgun (WGS) entry which is preliminary data.</text>
</comment>
<reference evidence="1 2" key="1">
    <citation type="journal article" date="2022" name="Hortic Res">
        <title>A haplotype resolved chromosomal level avocado genome allows analysis of novel avocado genes.</title>
        <authorList>
            <person name="Nath O."/>
            <person name="Fletcher S.J."/>
            <person name="Hayward A."/>
            <person name="Shaw L.M."/>
            <person name="Masouleh A.K."/>
            <person name="Furtado A."/>
            <person name="Henry R.J."/>
            <person name="Mitter N."/>
        </authorList>
    </citation>
    <scope>NUCLEOTIDE SEQUENCE [LARGE SCALE GENOMIC DNA]</scope>
    <source>
        <strain evidence="2">cv. Hass</strain>
    </source>
</reference>